<gene>
    <name evidence="8" type="ORF">ACFFJ6_15220</name>
</gene>
<comment type="caution">
    <text evidence="8">The sequence shown here is derived from an EMBL/GenBank/DDBJ whole genome shotgun (WGS) entry which is preliminary data.</text>
</comment>
<evidence type="ECO:0000259" key="7">
    <source>
        <dbReference type="Pfam" id="PF00082"/>
    </source>
</evidence>
<dbReference type="InterPro" id="IPR000209">
    <property type="entry name" value="Peptidase_S8/S53_dom"/>
</dbReference>
<dbReference type="PROSITE" id="PS51892">
    <property type="entry name" value="SUBTILASE"/>
    <property type="match status" value="1"/>
</dbReference>
<comment type="similarity">
    <text evidence="1 5 6">Belongs to the peptidase S8 family.</text>
</comment>
<evidence type="ECO:0000313" key="9">
    <source>
        <dbReference type="Proteomes" id="UP001589775"/>
    </source>
</evidence>
<evidence type="ECO:0000256" key="5">
    <source>
        <dbReference type="PROSITE-ProRule" id="PRU01240"/>
    </source>
</evidence>
<dbReference type="InterPro" id="IPR023828">
    <property type="entry name" value="Peptidase_S8_Ser-AS"/>
</dbReference>
<dbReference type="PANTHER" id="PTHR43806">
    <property type="entry name" value="PEPTIDASE S8"/>
    <property type="match status" value="1"/>
</dbReference>
<feature type="active site" description="Charge relay system" evidence="5">
    <location>
        <position position="143"/>
    </location>
</feature>
<dbReference type="PANTHER" id="PTHR43806:SF11">
    <property type="entry name" value="CEREVISIN-RELATED"/>
    <property type="match status" value="1"/>
</dbReference>
<feature type="active site" description="Charge relay system" evidence="5">
    <location>
        <position position="183"/>
    </location>
</feature>
<dbReference type="PROSITE" id="PS00136">
    <property type="entry name" value="SUBTILASE_ASP"/>
    <property type="match status" value="1"/>
</dbReference>
<dbReference type="InterPro" id="IPR015500">
    <property type="entry name" value="Peptidase_S8_subtilisin-rel"/>
</dbReference>
<dbReference type="EMBL" id="JBHLWM010000005">
    <property type="protein sequence ID" value="MFC0241838.1"/>
    <property type="molecule type" value="Genomic_DNA"/>
</dbReference>
<dbReference type="InterPro" id="IPR050131">
    <property type="entry name" value="Peptidase_S8_subtilisin-like"/>
</dbReference>
<keyword evidence="9" id="KW-1185">Reference proteome</keyword>
<name>A0ABV6EUG1_9BRAD</name>
<reference evidence="8 9" key="1">
    <citation type="submission" date="2024-09" db="EMBL/GenBank/DDBJ databases">
        <authorList>
            <person name="Sun Q."/>
            <person name="Mori K."/>
        </authorList>
    </citation>
    <scope>NUCLEOTIDE SEQUENCE [LARGE SCALE GENOMIC DNA]</scope>
    <source>
        <strain evidence="8 9">KCTC 23279</strain>
    </source>
</reference>
<sequence>MTIKVSVLTILGSQQSLVASAKAGIGAEAALQQTRLPPDFEIDPSFAAVPLGSGGRDTRLSQLQPDQSAQFAVRGFIEAEDPSQIPVSLGGAPLFADPAIAPFITCGGTPPLGNAADVQAKLGVRWLAERGLDGSEVAVAIMDTGINLQHLRGKLGRMPRFDAANSWQPPGNTSAPGHHPVDHGTMCAYDVLIAAPNATLLDYPILSSTAPGGSISGATLAMAFQGLAQLITVWAVAFAAGGASRYKGLVINNSWGIFHPSWDFPAGHPGRYIDNPNHPFNGLVSVMARAGGDIVFAAGNCGRECPDGRCQTRTSEAIMGANASADVLTLAGCDIQDARVGYSSQGPSIAGMFPQKPDLTCYTHFLGSEAFGAGTPDSGTSAACPVAAGCIAALRTRLSPAHVPPANLFAQLRASARHVRGNQGWNGDYGHGILDPEAAAQIAGLS</sequence>
<dbReference type="Proteomes" id="UP001589775">
    <property type="component" value="Unassembled WGS sequence"/>
</dbReference>
<dbReference type="Pfam" id="PF00082">
    <property type="entry name" value="Peptidase_S8"/>
    <property type="match status" value="1"/>
</dbReference>
<evidence type="ECO:0000256" key="4">
    <source>
        <dbReference type="ARBA" id="ARBA00022825"/>
    </source>
</evidence>
<evidence type="ECO:0000256" key="3">
    <source>
        <dbReference type="ARBA" id="ARBA00022801"/>
    </source>
</evidence>
<feature type="active site" description="Charge relay system" evidence="5">
    <location>
        <position position="381"/>
    </location>
</feature>
<evidence type="ECO:0000256" key="6">
    <source>
        <dbReference type="RuleBase" id="RU003355"/>
    </source>
</evidence>
<keyword evidence="4 5" id="KW-0720">Serine protease</keyword>
<dbReference type="PROSITE" id="PS00138">
    <property type="entry name" value="SUBTILASE_SER"/>
    <property type="match status" value="1"/>
</dbReference>
<accession>A0ABV6EUG1</accession>
<protein>
    <submittedName>
        <fullName evidence="8">S8 family serine peptidase</fullName>
    </submittedName>
</protein>
<keyword evidence="2 5" id="KW-0645">Protease</keyword>
<dbReference type="Gene3D" id="3.40.50.200">
    <property type="entry name" value="Peptidase S8/S53 domain"/>
    <property type="match status" value="1"/>
</dbReference>
<dbReference type="PRINTS" id="PR00723">
    <property type="entry name" value="SUBTILISIN"/>
</dbReference>
<evidence type="ECO:0000256" key="2">
    <source>
        <dbReference type="ARBA" id="ARBA00022670"/>
    </source>
</evidence>
<dbReference type="InterPro" id="IPR036852">
    <property type="entry name" value="Peptidase_S8/S53_dom_sf"/>
</dbReference>
<dbReference type="SUPFAM" id="SSF52743">
    <property type="entry name" value="Subtilisin-like"/>
    <property type="match status" value="1"/>
</dbReference>
<evidence type="ECO:0000256" key="1">
    <source>
        <dbReference type="ARBA" id="ARBA00011073"/>
    </source>
</evidence>
<proteinExistence type="inferred from homology"/>
<feature type="domain" description="Peptidase S8/S53" evidence="7">
    <location>
        <begin position="134"/>
        <end position="432"/>
    </location>
</feature>
<organism evidence="8 9">
    <name type="scientific">Rhodopseudomonas telluris</name>
    <dbReference type="NCBI Taxonomy" id="644215"/>
    <lineage>
        <taxon>Bacteria</taxon>
        <taxon>Pseudomonadati</taxon>
        <taxon>Pseudomonadota</taxon>
        <taxon>Alphaproteobacteria</taxon>
        <taxon>Hyphomicrobiales</taxon>
        <taxon>Nitrobacteraceae</taxon>
        <taxon>Rhodopseudomonas</taxon>
    </lineage>
</organism>
<dbReference type="InterPro" id="IPR023827">
    <property type="entry name" value="Peptidase_S8_Asp-AS"/>
</dbReference>
<evidence type="ECO:0000313" key="8">
    <source>
        <dbReference type="EMBL" id="MFC0241838.1"/>
    </source>
</evidence>
<keyword evidence="3 5" id="KW-0378">Hydrolase</keyword>
<dbReference type="RefSeq" id="WP_378389127.1">
    <property type="nucleotide sequence ID" value="NZ_JBHLWM010000005.1"/>
</dbReference>